<dbReference type="PANTHER" id="PTHR42879:SF2">
    <property type="entry name" value="3-OXOACYL-[ACYL-CARRIER-PROTEIN] REDUCTASE FABG"/>
    <property type="match status" value="1"/>
</dbReference>
<protein>
    <submittedName>
        <fullName evidence="4">3-oxoacyl-[acyl-carrier protein] reductase</fullName>
        <ecNumber evidence="4">1.1.1.100</ecNumber>
    </submittedName>
</protein>
<reference evidence="4 5" key="1">
    <citation type="submission" date="2020-08" db="EMBL/GenBank/DDBJ databases">
        <title>Genomic Encyclopedia of Type Strains, Phase IV (KMG-IV): sequencing the most valuable type-strain genomes for metagenomic binning, comparative biology and taxonomic classification.</title>
        <authorList>
            <person name="Goeker M."/>
        </authorList>
    </citation>
    <scope>NUCLEOTIDE SEQUENCE [LARGE SCALE GENOMIC DNA]</scope>
    <source>
        <strain evidence="4 5">YIM 65646</strain>
    </source>
</reference>
<evidence type="ECO:0000256" key="1">
    <source>
        <dbReference type="ARBA" id="ARBA00006484"/>
    </source>
</evidence>
<proteinExistence type="inferred from homology"/>
<dbReference type="PANTHER" id="PTHR42879">
    <property type="entry name" value="3-OXOACYL-(ACYL-CARRIER-PROTEIN) REDUCTASE"/>
    <property type="match status" value="1"/>
</dbReference>
<sequence length="246" mass="25283">MPTAIVTGAARGIGAAVAARLVREGHAVALLDRDAVALAETAGNLGAEGGKVVAVPTDVTDEAAVTAAVELTAEKLGAPTILVNNAGYARDGEIGDLSNDDWDEVFAVHMRATFLTSRLVQRYMVEAGWGRVVNISSISALGHAGRVNYSAAKAGIIGFTKALANELGPKGVTANVVAPGFVVSAMTAKTARRLGRDFEEHQRIAAESIPVRRVGEPEDIANAVAFFTGEAAGFVTGQVLYVSGGA</sequence>
<dbReference type="NCBIfam" id="NF009466">
    <property type="entry name" value="PRK12826.1-2"/>
    <property type="match status" value="1"/>
</dbReference>
<dbReference type="Proteomes" id="UP000548476">
    <property type="component" value="Unassembled WGS sequence"/>
</dbReference>
<keyword evidence="5" id="KW-1185">Reference proteome</keyword>
<evidence type="ECO:0000313" key="5">
    <source>
        <dbReference type="Proteomes" id="UP000548476"/>
    </source>
</evidence>
<dbReference type="EMBL" id="JACHGT010000012">
    <property type="protein sequence ID" value="MBB6037428.1"/>
    <property type="molecule type" value="Genomic_DNA"/>
</dbReference>
<dbReference type="GO" id="GO:0032787">
    <property type="term" value="P:monocarboxylic acid metabolic process"/>
    <property type="evidence" value="ECO:0007669"/>
    <property type="project" value="UniProtKB-ARBA"/>
</dbReference>
<dbReference type="InterPro" id="IPR020904">
    <property type="entry name" value="Sc_DH/Rdtase_CS"/>
</dbReference>
<dbReference type="PROSITE" id="PS00061">
    <property type="entry name" value="ADH_SHORT"/>
    <property type="match status" value="1"/>
</dbReference>
<dbReference type="Gene3D" id="3.40.50.720">
    <property type="entry name" value="NAD(P)-binding Rossmann-like Domain"/>
    <property type="match status" value="1"/>
</dbReference>
<keyword evidence="2 4" id="KW-0560">Oxidoreductase</keyword>
<dbReference type="InterPro" id="IPR050259">
    <property type="entry name" value="SDR"/>
</dbReference>
<dbReference type="EC" id="1.1.1.100" evidence="4"/>
<dbReference type="AlphaFoldDB" id="A0A841FUL7"/>
<comment type="caution">
    <text evidence="4">The sequence shown here is derived from an EMBL/GenBank/DDBJ whole genome shotgun (WGS) entry which is preliminary data.</text>
</comment>
<dbReference type="Pfam" id="PF13561">
    <property type="entry name" value="adh_short_C2"/>
    <property type="match status" value="1"/>
</dbReference>
<dbReference type="GO" id="GO:0004316">
    <property type="term" value="F:3-oxoacyl-[acyl-carrier-protein] reductase (NADPH) activity"/>
    <property type="evidence" value="ECO:0007669"/>
    <property type="project" value="UniProtKB-EC"/>
</dbReference>
<evidence type="ECO:0000313" key="4">
    <source>
        <dbReference type="EMBL" id="MBB6037428.1"/>
    </source>
</evidence>
<dbReference type="SUPFAM" id="SSF51735">
    <property type="entry name" value="NAD(P)-binding Rossmann-fold domains"/>
    <property type="match status" value="1"/>
</dbReference>
<dbReference type="InterPro" id="IPR002347">
    <property type="entry name" value="SDR_fam"/>
</dbReference>
<organism evidence="4 5">
    <name type="scientific">Phytomonospora endophytica</name>
    <dbReference type="NCBI Taxonomy" id="714109"/>
    <lineage>
        <taxon>Bacteria</taxon>
        <taxon>Bacillati</taxon>
        <taxon>Actinomycetota</taxon>
        <taxon>Actinomycetes</taxon>
        <taxon>Micromonosporales</taxon>
        <taxon>Micromonosporaceae</taxon>
        <taxon>Phytomonospora</taxon>
    </lineage>
</organism>
<name>A0A841FUL7_9ACTN</name>
<dbReference type="RefSeq" id="WP_184790245.1">
    <property type="nucleotide sequence ID" value="NZ_BONT01000092.1"/>
</dbReference>
<dbReference type="SMART" id="SM00822">
    <property type="entry name" value="PKS_KR"/>
    <property type="match status" value="1"/>
</dbReference>
<feature type="domain" description="Ketoreductase" evidence="3">
    <location>
        <begin position="2"/>
        <end position="180"/>
    </location>
</feature>
<comment type="similarity">
    <text evidence="1">Belongs to the short-chain dehydrogenases/reductases (SDR) family.</text>
</comment>
<accession>A0A841FUL7</accession>
<dbReference type="PRINTS" id="PR00081">
    <property type="entry name" value="GDHRDH"/>
</dbReference>
<dbReference type="PRINTS" id="PR00080">
    <property type="entry name" value="SDRFAMILY"/>
</dbReference>
<dbReference type="FunFam" id="3.40.50.720:FF:000173">
    <property type="entry name" value="3-oxoacyl-[acyl-carrier protein] reductase"/>
    <property type="match status" value="1"/>
</dbReference>
<dbReference type="InterPro" id="IPR036291">
    <property type="entry name" value="NAD(P)-bd_dom_sf"/>
</dbReference>
<dbReference type="InterPro" id="IPR057326">
    <property type="entry name" value="KR_dom"/>
</dbReference>
<gene>
    <name evidence="4" type="ORF">HNR73_005304</name>
</gene>
<evidence type="ECO:0000259" key="3">
    <source>
        <dbReference type="SMART" id="SM00822"/>
    </source>
</evidence>
<evidence type="ECO:0000256" key="2">
    <source>
        <dbReference type="ARBA" id="ARBA00023002"/>
    </source>
</evidence>